<protein>
    <recommendedName>
        <fullName evidence="7">Pentatricopeptide repeat-containing protein</fullName>
    </recommendedName>
</protein>
<dbReference type="Gene3D" id="1.25.40.10">
    <property type="entry name" value="Tetratricopeptide repeat domain"/>
    <property type="match status" value="1"/>
</dbReference>
<evidence type="ECO:0000256" key="2">
    <source>
        <dbReference type="ARBA" id="ARBA00022737"/>
    </source>
</evidence>
<dbReference type="SMR" id="A0A803LXD2"/>
<evidence type="ECO:0000313" key="5">
    <source>
        <dbReference type="EnsemblPlants" id="AUR62020133-RA:cds"/>
    </source>
</evidence>
<dbReference type="PANTHER" id="PTHR47933">
    <property type="entry name" value="PENTATRICOPEPTIDE REPEAT-CONTAINING PROTEIN 1, MITOCHONDRIAL"/>
    <property type="match status" value="1"/>
</dbReference>
<sequence>MKISIPKSRCFSSSSLPWISPLHYPKTNPVKSDPPPPPEQESYKKSRYISHERAIDLIKRENDPQRALEIFNKVSEQRGFNHNNATYATILNKLAKARKFNGIDALLRQMMYEPACRFHEGIFTNLMKHYSKCGMHEKVVEMFDLIRPYVRDRPSPNAVSTCLNLLVESNQMDLARKFLLNAKKNHRMKPNTCIYNILVKYHCRHGNLESAIEVVEEMKKAKRLIPM</sequence>
<dbReference type="AlphaFoldDB" id="A0A803LXD2"/>
<comment type="similarity">
    <text evidence="1">Belongs to the PPR family. P subfamily.</text>
</comment>
<reference evidence="5" key="1">
    <citation type="journal article" date="2017" name="Nature">
        <title>The genome of Chenopodium quinoa.</title>
        <authorList>
            <person name="Jarvis D.E."/>
            <person name="Ho Y.S."/>
            <person name="Lightfoot D.J."/>
            <person name="Schmoeckel S.M."/>
            <person name="Li B."/>
            <person name="Borm T.J.A."/>
            <person name="Ohyanagi H."/>
            <person name="Mineta K."/>
            <person name="Michell C.T."/>
            <person name="Saber N."/>
            <person name="Kharbatia N.M."/>
            <person name="Rupper R.R."/>
            <person name="Sharp A.R."/>
            <person name="Dally N."/>
            <person name="Boughton B.A."/>
            <person name="Woo Y.H."/>
            <person name="Gao G."/>
            <person name="Schijlen E.G.W.M."/>
            <person name="Guo X."/>
            <person name="Momin A.A."/>
            <person name="Negrao S."/>
            <person name="Al-Babili S."/>
            <person name="Gehring C."/>
            <person name="Roessner U."/>
            <person name="Jung C."/>
            <person name="Murphy K."/>
            <person name="Arold S.T."/>
            <person name="Gojobori T."/>
            <person name="van der Linden C.G."/>
            <person name="van Loo E.N."/>
            <person name="Jellen E.N."/>
            <person name="Maughan P.J."/>
            <person name="Tester M."/>
        </authorList>
    </citation>
    <scope>NUCLEOTIDE SEQUENCE [LARGE SCALE GENOMIC DNA]</scope>
    <source>
        <strain evidence="5">cv. PI 614886</strain>
    </source>
</reference>
<dbReference type="Gramene" id="AUR62020133-RA">
    <property type="protein sequence ID" value="AUR62020133-RA:cds"/>
    <property type="gene ID" value="AUR62020133"/>
</dbReference>
<evidence type="ECO:0000256" key="3">
    <source>
        <dbReference type="PROSITE-ProRule" id="PRU00708"/>
    </source>
</evidence>
<evidence type="ECO:0000256" key="4">
    <source>
        <dbReference type="SAM" id="MobiDB-lite"/>
    </source>
</evidence>
<evidence type="ECO:0000256" key="1">
    <source>
        <dbReference type="ARBA" id="ARBA00007626"/>
    </source>
</evidence>
<dbReference type="InterPro" id="IPR011990">
    <property type="entry name" value="TPR-like_helical_dom_sf"/>
</dbReference>
<dbReference type="Pfam" id="PF12854">
    <property type="entry name" value="PPR_1"/>
    <property type="match status" value="1"/>
</dbReference>
<dbReference type="OMA" id="ALQNFEC"/>
<dbReference type="PANTHER" id="PTHR47933:SF23">
    <property type="entry name" value="OS02G0468500 PROTEIN"/>
    <property type="match status" value="1"/>
</dbReference>
<proteinExistence type="inferred from homology"/>
<evidence type="ECO:0000313" key="6">
    <source>
        <dbReference type="Proteomes" id="UP000596660"/>
    </source>
</evidence>
<dbReference type="Pfam" id="PF01535">
    <property type="entry name" value="PPR"/>
    <property type="match status" value="1"/>
</dbReference>
<evidence type="ECO:0008006" key="7">
    <source>
        <dbReference type="Google" id="ProtNLM"/>
    </source>
</evidence>
<dbReference type="Proteomes" id="UP000596660">
    <property type="component" value="Unplaced"/>
</dbReference>
<dbReference type="SUPFAM" id="SSF48452">
    <property type="entry name" value="TPR-like"/>
    <property type="match status" value="1"/>
</dbReference>
<dbReference type="GO" id="GO:0003729">
    <property type="term" value="F:mRNA binding"/>
    <property type="evidence" value="ECO:0007669"/>
    <property type="project" value="TreeGrafter"/>
</dbReference>
<dbReference type="NCBIfam" id="TIGR00756">
    <property type="entry name" value="PPR"/>
    <property type="match status" value="1"/>
</dbReference>
<organism evidence="5 6">
    <name type="scientific">Chenopodium quinoa</name>
    <name type="common">Quinoa</name>
    <dbReference type="NCBI Taxonomy" id="63459"/>
    <lineage>
        <taxon>Eukaryota</taxon>
        <taxon>Viridiplantae</taxon>
        <taxon>Streptophyta</taxon>
        <taxon>Embryophyta</taxon>
        <taxon>Tracheophyta</taxon>
        <taxon>Spermatophyta</taxon>
        <taxon>Magnoliopsida</taxon>
        <taxon>eudicotyledons</taxon>
        <taxon>Gunneridae</taxon>
        <taxon>Pentapetalae</taxon>
        <taxon>Caryophyllales</taxon>
        <taxon>Chenopodiaceae</taxon>
        <taxon>Chenopodioideae</taxon>
        <taxon>Atripliceae</taxon>
        <taxon>Chenopodium</taxon>
    </lineage>
</organism>
<keyword evidence="2" id="KW-0677">Repeat</keyword>
<dbReference type="InterPro" id="IPR002885">
    <property type="entry name" value="PPR_rpt"/>
</dbReference>
<feature type="region of interest" description="Disordered" evidence="4">
    <location>
        <begin position="1"/>
        <end position="44"/>
    </location>
</feature>
<dbReference type="EnsemblPlants" id="AUR62020133-RA">
    <property type="protein sequence ID" value="AUR62020133-RA:cds"/>
    <property type="gene ID" value="AUR62020133"/>
</dbReference>
<dbReference type="PROSITE" id="PS51375">
    <property type="entry name" value="PPR"/>
    <property type="match status" value="1"/>
</dbReference>
<name>A0A803LXD2_CHEQI</name>
<reference evidence="5" key="2">
    <citation type="submission" date="2021-03" db="UniProtKB">
        <authorList>
            <consortium name="EnsemblPlants"/>
        </authorList>
    </citation>
    <scope>IDENTIFICATION</scope>
</reference>
<keyword evidence="6" id="KW-1185">Reference proteome</keyword>
<feature type="repeat" description="PPR" evidence="3">
    <location>
        <begin position="191"/>
        <end position="225"/>
    </location>
</feature>
<accession>A0A803LXD2</accession>
<dbReference type="InterPro" id="IPR051240">
    <property type="entry name" value="Mito_RNA-Proc/Resp"/>
</dbReference>